<name>A0A508TFC5_9BRAD</name>
<evidence type="ECO:0000313" key="2">
    <source>
        <dbReference type="Proteomes" id="UP000328092"/>
    </source>
</evidence>
<gene>
    <name evidence="1" type="ORF">CI1B_46230</name>
</gene>
<accession>A0A508TFC5</accession>
<sequence>MSVVRPIIERGHGRDTSARRMRPIHAGLPGRDRCCLGERLAIPRVTNRRAPVSDDLTGQAQLLTTSRRRWRRPTSLALVLLGQRAKHAPGSTLPIRIPTAHRAARVRDQVKRPMNGDFMRDSQQSCCRLLAVLVALRLTAELPAPNSPSIFCVVPWRPVVTYSPADAISKTRLDLGLALATSQIVTALTLRCADNHLAALRRQCFYLALTPSVVSVRFPHIFRECLAVPYWISLQHGESRGAETI</sequence>
<dbReference type="Proteomes" id="UP000328092">
    <property type="component" value="Unassembled WGS sequence"/>
</dbReference>
<dbReference type="EMBL" id="CAADFC020000016">
    <property type="protein sequence ID" value="VIO72974.1"/>
    <property type="molecule type" value="Genomic_DNA"/>
</dbReference>
<comment type="caution">
    <text evidence="1">The sequence shown here is derived from an EMBL/GenBank/DDBJ whole genome shotgun (WGS) entry which is preliminary data.</text>
</comment>
<organism evidence="1 2">
    <name type="scientific">Bradyrhizobium ivorense</name>
    <dbReference type="NCBI Taxonomy" id="2511166"/>
    <lineage>
        <taxon>Bacteria</taxon>
        <taxon>Pseudomonadati</taxon>
        <taxon>Pseudomonadota</taxon>
        <taxon>Alphaproteobacteria</taxon>
        <taxon>Hyphomicrobiales</taxon>
        <taxon>Nitrobacteraceae</taxon>
        <taxon>Bradyrhizobium</taxon>
    </lineage>
</organism>
<evidence type="ECO:0000313" key="1">
    <source>
        <dbReference type="EMBL" id="VIO72974.1"/>
    </source>
</evidence>
<keyword evidence="2" id="KW-1185">Reference proteome</keyword>
<dbReference type="AlphaFoldDB" id="A0A508TFC5"/>
<proteinExistence type="predicted"/>
<protein>
    <submittedName>
        <fullName evidence="1">Uncharacterized protein</fullName>
    </submittedName>
</protein>
<reference evidence="1" key="1">
    <citation type="submission" date="2019-02" db="EMBL/GenBank/DDBJ databases">
        <authorList>
            <person name="Pothier F.J."/>
        </authorList>
    </citation>
    <scope>NUCLEOTIDE SEQUENCE</scope>
    <source>
        <strain evidence="1">CI-1B</strain>
    </source>
</reference>